<dbReference type="EMBL" id="AF037218">
    <property type="protein sequence ID" value="AAC40743.1"/>
    <property type="molecule type" value="Genomic_DNA"/>
</dbReference>
<keyword evidence="5" id="KW-1185">Reference proteome</keyword>
<dbReference type="RefSeq" id="YP_073769.1">
    <property type="nucleotide sequence ID" value="NC_001716.2"/>
</dbReference>
<name>O56277_HHV7R</name>
<accession>O56277</accession>
<keyword evidence="3" id="KW-0946">Virion</keyword>
<dbReference type="GO" id="GO:0003677">
    <property type="term" value="F:DNA binding"/>
    <property type="evidence" value="ECO:0007669"/>
    <property type="project" value="InterPro"/>
</dbReference>
<evidence type="ECO:0000256" key="2">
    <source>
        <dbReference type="ARBA" id="ARBA00022562"/>
    </source>
</evidence>
<evidence type="ECO:0000256" key="1">
    <source>
        <dbReference type="ARBA" id="ARBA00022561"/>
    </source>
</evidence>
<dbReference type="DNASU" id="3289487"/>
<dbReference type="GO" id="GO:0019028">
    <property type="term" value="C:viral capsid"/>
    <property type="evidence" value="ECO:0007669"/>
    <property type="project" value="UniProtKB-KW"/>
</dbReference>
<organismHost>
    <name type="scientific">Homo sapiens</name>
    <name type="common">Human</name>
    <dbReference type="NCBI Taxonomy" id="9606"/>
</organismHost>
<sequence>MEMLQKRKHQTIDETSLNNLIENEKKKIRSLLAFGVPKECVLSRSFTPCELLGPERDHLGMLMFRLETDAESPKFLLISVLFLAMNAFNVSFCTRTSLANLYKTSLVDSINTMLDSCSYLEEKVSLFGVTNYISQGTNCLISCVMQGHVYDVRKENIYGLVILKDLLLEPDWEPRQNAIQYIYLCYIYRQAFNKIEYGIYIVLSELTHEEVLIDLLRNKFSKERFMFMNYLINGDGNLNYFGSLQRIGHCKTQNIKSGILDLQGISLTIIRLKDVFVELCERKIFL</sequence>
<dbReference type="GeneID" id="3289487"/>
<dbReference type="Pfam" id="PF03327">
    <property type="entry name" value="Herpes_VP19C"/>
    <property type="match status" value="1"/>
</dbReference>
<gene>
    <name evidence="4" type="primary">U29</name>
</gene>
<proteinExistence type="inferred from homology"/>
<keyword evidence="2" id="KW-1048">Host nucleus</keyword>
<evidence type="ECO:0000313" key="4">
    <source>
        <dbReference type="EMBL" id="AAC40743.1"/>
    </source>
</evidence>
<evidence type="ECO:0000256" key="3">
    <source>
        <dbReference type="ARBA" id="ARBA00022844"/>
    </source>
</evidence>
<dbReference type="Proteomes" id="UP000098510">
    <property type="component" value="Segment"/>
</dbReference>
<dbReference type="GO" id="GO:0019069">
    <property type="term" value="P:viral capsid assembly"/>
    <property type="evidence" value="ECO:0007669"/>
    <property type="project" value="InterPro"/>
</dbReference>
<organism evidence="4 5">
    <name type="scientific">Human herpesvirus 7 (strain RK)</name>
    <name type="common">HHV-7</name>
    <name type="synonym">Human T lymphotropic virus</name>
    <dbReference type="NCBI Taxonomy" id="262398"/>
    <lineage>
        <taxon>Viruses</taxon>
        <taxon>Duplodnaviria</taxon>
        <taxon>Heunggongvirae</taxon>
        <taxon>Peploviricota</taxon>
        <taxon>Herviviricetes</taxon>
        <taxon>Herpesvirales</taxon>
        <taxon>Orthoherpesviridae</taxon>
        <taxon>Betaherpesvirinae</taxon>
        <taxon>Roseolovirus</taxon>
        <taxon>Roseolovirus humanbeta7</taxon>
        <taxon>Human betaherpesvirus 7</taxon>
    </lineage>
</organism>
<keyword evidence="1" id="KW-0167">Capsid protein</keyword>
<evidence type="ECO:0000313" key="5">
    <source>
        <dbReference type="Proteomes" id="UP000098510"/>
    </source>
</evidence>
<protein>
    <submittedName>
        <fullName evidence="4">U29</fullName>
    </submittedName>
</protein>
<dbReference type="InterPro" id="IPR004999">
    <property type="entry name" value="Herpes_1"/>
</dbReference>
<dbReference type="HAMAP" id="MF_04018">
    <property type="entry name" value="HSV_TRX1"/>
    <property type="match status" value="1"/>
</dbReference>
<dbReference type="KEGG" id="vg:3289487"/>
<reference evidence="4 5" key="1">
    <citation type="journal article" date="1998" name="Virology">
        <title>The DNA sequence of the RK strain of human herpesvirus 7.</title>
        <authorList>
            <person name="Megaw A.G."/>
            <person name="Rapaport D."/>
            <person name="Avidor B."/>
            <person name="Frenkel N."/>
            <person name="Davison A.J."/>
        </authorList>
    </citation>
    <scope>NUCLEOTIDE SEQUENCE [LARGE SCALE GENOMIC DNA]</scope>
    <source>
        <strain evidence="4 5">RK</strain>
    </source>
</reference>